<accession>E6PIY3</accession>
<organism evidence="1">
    <name type="scientific">mine drainage metagenome</name>
    <dbReference type="NCBI Taxonomy" id="410659"/>
    <lineage>
        <taxon>unclassified sequences</taxon>
        <taxon>metagenomes</taxon>
        <taxon>ecological metagenomes</taxon>
    </lineage>
</organism>
<evidence type="ECO:0000313" key="1">
    <source>
        <dbReference type="EMBL" id="CBH76425.1"/>
    </source>
</evidence>
<comment type="caution">
    <text evidence="1">The sequence shown here is derived from an EMBL/GenBank/DDBJ whole genome shotgun (WGS) entry which is preliminary data.</text>
</comment>
<proteinExistence type="predicted"/>
<dbReference type="EMBL" id="CABL01000019">
    <property type="protein sequence ID" value="CBH76425.1"/>
    <property type="molecule type" value="Genomic_DNA"/>
</dbReference>
<sequence length="186" mass="19567">MRFFTRLTISALVAGLLALPQRSPAASFAGLSPCTPVAVEMIDTIDSGNARPGDFFRFQSINAVTVGAGIVIPTHTVGYGVVSVASPAAQHGVSGTLVLEPRYFVLHGQHYGVVLDHRANDLVRNGKSGNLPGYLGAIPIPGVSVAIGAFNFFHHGNNIVVKSGTMFVVFPSDSPSVERCQREGSH</sequence>
<protein>
    <submittedName>
        <fullName evidence="1">Uncharacterized protein</fullName>
    </submittedName>
</protein>
<reference evidence="1" key="1">
    <citation type="submission" date="2009-10" db="EMBL/GenBank/DDBJ databases">
        <title>Diversity of trophic interactions inside an arsenic-rich microbial ecosystem.</title>
        <authorList>
            <person name="Bertin P.N."/>
            <person name="Heinrich-Salmeron A."/>
            <person name="Pelletier E."/>
            <person name="Goulhen-Chollet F."/>
            <person name="Arsene-Ploetze F."/>
            <person name="Gallien S."/>
            <person name="Calteau A."/>
            <person name="Vallenet D."/>
            <person name="Casiot C."/>
            <person name="Chane-Woon-Ming B."/>
            <person name="Giloteaux L."/>
            <person name="Barakat M."/>
            <person name="Bonnefoy V."/>
            <person name="Bruneel O."/>
            <person name="Chandler M."/>
            <person name="Cleiss J."/>
            <person name="Duran R."/>
            <person name="Elbaz-Poulichet F."/>
            <person name="Fonknechten N."/>
            <person name="Lauga B."/>
            <person name="Mornico D."/>
            <person name="Ortet P."/>
            <person name="Schaeffer C."/>
            <person name="Siguier P."/>
            <person name="Alexander Thil Smith A."/>
            <person name="Van Dorsselaer A."/>
            <person name="Weissenbach J."/>
            <person name="Medigue C."/>
            <person name="Le Paslier D."/>
        </authorList>
    </citation>
    <scope>NUCLEOTIDE SEQUENCE</scope>
</reference>
<name>E6PIY3_9ZZZZ</name>
<dbReference type="AlphaFoldDB" id="E6PIY3"/>
<gene>
    <name evidence="1" type="ORF">CARN1_0905</name>
</gene>